<evidence type="ECO:0000313" key="4">
    <source>
        <dbReference type="EMBL" id="NUW35923.1"/>
    </source>
</evidence>
<dbReference type="FunFam" id="3.30.70.270:FF:000001">
    <property type="entry name" value="Diguanylate cyclase domain protein"/>
    <property type="match status" value="1"/>
</dbReference>
<feature type="transmembrane region" description="Helical" evidence="2">
    <location>
        <begin position="211"/>
        <end position="235"/>
    </location>
</feature>
<feature type="compositionally biased region" description="Polar residues" evidence="1">
    <location>
        <begin position="712"/>
        <end position="727"/>
    </location>
</feature>
<feature type="region of interest" description="Disordered" evidence="1">
    <location>
        <begin position="428"/>
        <end position="746"/>
    </location>
</feature>
<evidence type="ECO:0000259" key="3">
    <source>
        <dbReference type="PROSITE" id="PS50887"/>
    </source>
</evidence>
<feature type="compositionally biased region" description="Basic and acidic residues" evidence="1">
    <location>
        <begin position="732"/>
        <end position="746"/>
    </location>
</feature>
<feature type="transmembrane region" description="Helical" evidence="2">
    <location>
        <begin position="168"/>
        <end position="190"/>
    </location>
</feature>
<dbReference type="AlphaFoldDB" id="A0A7Y6ICV8"/>
<feature type="compositionally biased region" description="Low complexity" evidence="1">
    <location>
        <begin position="657"/>
        <end position="668"/>
    </location>
</feature>
<organism evidence="4 5">
    <name type="scientific">Nonomuraea montanisoli</name>
    <dbReference type="NCBI Taxonomy" id="2741721"/>
    <lineage>
        <taxon>Bacteria</taxon>
        <taxon>Bacillati</taxon>
        <taxon>Actinomycetota</taxon>
        <taxon>Actinomycetes</taxon>
        <taxon>Streptosporangiales</taxon>
        <taxon>Streptosporangiaceae</taxon>
        <taxon>Nonomuraea</taxon>
    </lineage>
</organism>
<dbReference type="InterPro" id="IPR043128">
    <property type="entry name" value="Rev_trsase/Diguanyl_cyclase"/>
</dbReference>
<dbReference type="SUPFAM" id="SSF55073">
    <property type="entry name" value="Nucleotide cyclase"/>
    <property type="match status" value="1"/>
</dbReference>
<feature type="compositionally biased region" description="Polar residues" evidence="1">
    <location>
        <begin position="640"/>
        <end position="650"/>
    </location>
</feature>
<feature type="transmembrane region" description="Helical" evidence="2">
    <location>
        <begin position="130"/>
        <end position="148"/>
    </location>
</feature>
<accession>A0A7Y6ICV8</accession>
<feature type="transmembrane region" description="Helical" evidence="2">
    <location>
        <begin position="93"/>
        <end position="118"/>
    </location>
</feature>
<dbReference type="Pfam" id="PF00990">
    <property type="entry name" value="GGDEF"/>
    <property type="match status" value="1"/>
</dbReference>
<comment type="caution">
    <text evidence="4">The sequence shown here is derived from an EMBL/GenBank/DDBJ whole genome shotgun (WGS) entry which is preliminary data.</text>
</comment>
<dbReference type="PROSITE" id="PS50887">
    <property type="entry name" value="GGDEF"/>
    <property type="match status" value="1"/>
</dbReference>
<feature type="compositionally biased region" description="Basic and acidic residues" evidence="1">
    <location>
        <begin position="480"/>
        <end position="511"/>
    </location>
</feature>
<keyword evidence="2" id="KW-0472">Membrane</keyword>
<evidence type="ECO:0000256" key="2">
    <source>
        <dbReference type="SAM" id="Phobius"/>
    </source>
</evidence>
<feature type="compositionally biased region" description="Polar residues" evidence="1">
    <location>
        <begin position="591"/>
        <end position="603"/>
    </location>
</feature>
<dbReference type="InterPro" id="IPR000160">
    <property type="entry name" value="GGDEF_dom"/>
</dbReference>
<feature type="compositionally biased region" description="Basic and acidic residues" evidence="1">
    <location>
        <begin position="519"/>
        <end position="529"/>
    </location>
</feature>
<keyword evidence="2" id="KW-0812">Transmembrane</keyword>
<protein>
    <submittedName>
        <fullName evidence="4">Diguanylate cyclase</fullName>
    </submittedName>
</protein>
<sequence>MAAPRHTPITPRDGVSTLVGRWPLLGQRRPLVVYLVGVVTLDLVAIVLLAASNPLRWPDIMAFVALMACGAACIEATRRLGMPAGVSRDLLSAWWLPVALLLPSLYALLAPIVLQILLQWRVRATVLHRRVFSSAAIGLAGCAASMTFHRLVPDPAALTRGAIEPIGWAVAAAVVFALLNTSLIALAAHMADPEVPWRSVLWDKESALLDVVELCLGVSVAISAGLNLALLILALPPVVLLQRSLLHAQLQAAARTDPKTGLLNAAAWQREADTEIVRARRTGETLALLIVDIDHFKRVNDRHGHLVGDQVLAGVAATLRSQLREYDVVGRFGGEEFVVLLPGADVHEARQVAERLRNRISHMAVAADDAMITVTISVGVAIMSLHGDDLIELLAAADLALYRAKELGRDRICLPVIQPTHLADPQTAAIPVPSLSGDPHLGDPLSGDPHLGDPLSGDPHLGDPLSGDPHLGDPLSGDPHPGDPHPGDPHPGDPHPGDPHPGDPHPGDPHPGDPNPGDPHPENSRENSRSEAPYAEDSRSEDSHFKDSQPPPNRPPDPDPLPMPDRSSAPDPLVTPDCSSAPAAHPGSDRSLVTNTYPGSDRSSVAEVHPAPDRPPIPGPSHIPKPLSTPEPSPMDGSLTAGSFNFSTLQSPPPASEPRASAEPSQTDEPPPTPPQLSEHPPHTASAPIAGHSAISELRALRDGPSPVDRPPTTQVPLSSSEPSQAADSPEIGDHTGRSPEERHSQ</sequence>
<name>A0A7Y6ICV8_9ACTN</name>
<dbReference type="NCBIfam" id="TIGR00254">
    <property type="entry name" value="GGDEF"/>
    <property type="match status" value="1"/>
</dbReference>
<dbReference type="EMBL" id="JABWGN010000013">
    <property type="protein sequence ID" value="NUW35923.1"/>
    <property type="molecule type" value="Genomic_DNA"/>
</dbReference>
<dbReference type="GO" id="GO:0052621">
    <property type="term" value="F:diguanylate cyclase activity"/>
    <property type="evidence" value="ECO:0007669"/>
    <property type="project" value="TreeGrafter"/>
</dbReference>
<dbReference type="Proteomes" id="UP000586042">
    <property type="component" value="Unassembled WGS sequence"/>
</dbReference>
<feature type="compositionally biased region" description="Pro residues" evidence="1">
    <location>
        <begin position="613"/>
        <end position="633"/>
    </location>
</feature>
<keyword evidence="2" id="KW-1133">Transmembrane helix</keyword>
<dbReference type="GO" id="GO:0005886">
    <property type="term" value="C:plasma membrane"/>
    <property type="evidence" value="ECO:0007669"/>
    <property type="project" value="TreeGrafter"/>
</dbReference>
<dbReference type="GO" id="GO:1902201">
    <property type="term" value="P:negative regulation of bacterial-type flagellum-dependent cell motility"/>
    <property type="evidence" value="ECO:0007669"/>
    <property type="project" value="TreeGrafter"/>
</dbReference>
<dbReference type="CDD" id="cd01949">
    <property type="entry name" value="GGDEF"/>
    <property type="match status" value="1"/>
</dbReference>
<dbReference type="InterPro" id="IPR050469">
    <property type="entry name" value="Diguanylate_Cyclase"/>
</dbReference>
<dbReference type="SMART" id="SM00267">
    <property type="entry name" value="GGDEF"/>
    <property type="match status" value="1"/>
</dbReference>
<feature type="compositionally biased region" description="Basic and acidic residues" evidence="1">
    <location>
        <begin position="536"/>
        <end position="547"/>
    </location>
</feature>
<dbReference type="InterPro" id="IPR029787">
    <property type="entry name" value="Nucleotide_cyclase"/>
</dbReference>
<dbReference type="Gene3D" id="3.30.70.270">
    <property type="match status" value="1"/>
</dbReference>
<dbReference type="PANTHER" id="PTHR45138">
    <property type="entry name" value="REGULATORY COMPONENTS OF SENSORY TRANSDUCTION SYSTEM"/>
    <property type="match status" value="1"/>
</dbReference>
<reference evidence="4 5" key="1">
    <citation type="submission" date="2020-06" db="EMBL/GenBank/DDBJ databases">
        <title>Nonomuraea sp. SMC257, a novel actinomycete isolated from soil.</title>
        <authorList>
            <person name="Chanama M."/>
        </authorList>
    </citation>
    <scope>NUCLEOTIDE SEQUENCE [LARGE SCALE GENOMIC DNA]</scope>
    <source>
        <strain evidence="4 5">SMC257</strain>
    </source>
</reference>
<proteinExistence type="predicted"/>
<dbReference type="GO" id="GO:0043709">
    <property type="term" value="P:cell adhesion involved in single-species biofilm formation"/>
    <property type="evidence" value="ECO:0007669"/>
    <property type="project" value="TreeGrafter"/>
</dbReference>
<dbReference type="PANTHER" id="PTHR45138:SF9">
    <property type="entry name" value="DIGUANYLATE CYCLASE DGCM-RELATED"/>
    <property type="match status" value="1"/>
</dbReference>
<feature type="domain" description="GGDEF" evidence="3">
    <location>
        <begin position="284"/>
        <end position="417"/>
    </location>
</feature>
<gene>
    <name evidence="4" type="ORF">HTZ77_31560</name>
</gene>
<keyword evidence="5" id="KW-1185">Reference proteome</keyword>
<evidence type="ECO:0000313" key="5">
    <source>
        <dbReference type="Proteomes" id="UP000586042"/>
    </source>
</evidence>
<feature type="compositionally biased region" description="Pro residues" evidence="1">
    <location>
        <begin position="549"/>
        <end position="563"/>
    </location>
</feature>
<feature type="transmembrane region" description="Helical" evidence="2">
    <location>
        <begin position="31"/>
        <end position="51"/>
    </location>
</feature>
<evidence type="ECO:0000256" key="1">
    <source>
        <dbReference type="SAM" id="MobiDB-lite"/>
    </source>
</evidence>